<dbReference type="Pfam" id="PF03989">
    <property type="entry name" value="DNA_gyraseA_C"/>
    <property type="match status" value="6"/>
</dbReference>
<evidence type="ECO:0000256" key="1">
    <source>
        <dbReference type="ARBA" id="ARBA00000185"/>
    </source>
</evidence>
<dbReference type="PROSITE" id="PS52040">
    <property type="entry name" value="TOPO_IIA"/>
    <property type="match status" value="1"/>
</dbReference>
<organism evidence="13">
    <name type="scientific">candidate division CPR3 bacterium</name>
    <dbReference type="NCBI Taxonomy" id="2268181"/>
    <lineage>
        <taxon>Bacteria</taxon>
        <taxon>Bacteria division CPR3</taxon>
    </lineage>
</organism>
<keyword evidence="4 9" id="KW-0067">ATP-binding</keyword>
<dbReference type="NCBIfam" id="NF004043">
    <property type="entry name" value="PRK05560.1"/>
    <property type="match status" value="1"/>
</dbReference>
<dbReference type="CDD" id="cd00187">
    <property type="entry name" value="TOP4c"/>
    <property type="match status" value="1"/>
</dbReference>
<dbReference type="InterPro" id="IPR013758">
    <property type="entry name" value="Topo_IIA_A/C_ab"/>
</dbReference>
<dbReference type="InterPro" id="IPR005743">
    <property type="entry name" value="GyrA"/>
</dbReference>
<dbReference type="InterPro" id="IPR002205">
    <property type="entry name" value="Topo_IIA_dom_A"/>
</dbReference>
<dbReference type="GO" id="GO:0006261">
    <property type="term" value="P:DNA-templated DNA replication"/>
    <property type="evidence" value="ECO:0007669"/>
    <property type="project" value="UniProtKB-UniRule"/>
</dbReference>
<dbReference type="EMBL" id="DTGG01000064">
    <property type="protein sequence ID" value="HFZ08874.1"/>
    <property type="molecule type" value="Genomic_DNA"/>
</dbReference>
<dbReference type="FunFam" id="3.30.1360.40:FF:000002">
    <property type="entry name" value="DNA gyrase subunit A"/>
    <property type="match status" value="1"/>
</dbReference>
<dbReference type="InterPro" id="IPR013757">
    <property type="entry name" value="Topo_IIA_A_a_sf"/>
</dbReference>
<feature type="short sequence motif" description="GyrA-box" evidence="9">
    <location>
        <begin position="528"/>
        <end position="534"/>
    </location>
</feature>
<dbReference type="FunFam" id="3.90.199.10:FF:000001">
    <property type="entry name" value="DNA gyrase subunit A"/>
    <property type="match status" value="1"/>
</dbReference>
<sequence length="821" mass="92537">MLEANGSSREILTLIEDEIRSSYIDYAMSVIIGRALPDVRDGLKPVQRRILYSMRELGLLPNRPFRKSATVVGEVIGKYHPHGDQSVYDALVRLAQDFTMRYPLIQGQGNFGSIDGDPPAAYRYTEARLSPIALELLEGLDEEAVDFVPNFDGRLQEPVVLPAKFPNLLCNGSYGIAVGMATEIPPHNLSEVVDALIALIGNPDISPEEIMQYIKGPDFPTGGIIVGTRGLREAYLTGSGTITVRGKYHIEEKQGGRVNIVFTEIPYRVSKANVIAKIANLVREEVITEISEVRDESDKEGLRLVIELKRGVDPDVVVNKLFKHTQLQESYGLNFLALVDNVPKILNIKDLLVEYLKHQENVTRRIIAYRLRKREERAHILEGFKIALDHLDEIIELIRSAEDQKEAKEKLVERFGLTEIQAQAILDMKLGNLTKLDRTKVEKEYEECISDIARFKEILENRQLLMEELKKQFTELKEKYGDRRRTEITEGELTPFEVEKLIPDEPVIVTITHKNYIKRTPVVSFRAQRRGGKGKRGIKTYSDDYPVSIILSSNHNYLLLFTNLGRCYQVKTYEIQEGGLQDKGISLRRLINLKDDERVIAAISLKSEEFSKEKYLVFATSRGLVKRTPLGLFAKIGKPGKKAINLKEDDHVVDVVITTGNDEIIMAKDSGKAVRFSEKEVPVHSEIASGVKGIRLTKGELAVSMVKVTPGREVLTITENGYGKRFDPNEIPLHHRGSGGVKILSNMSKTGKLRKLGMVNESDHIIILTQSGKVIRLKSSDINLQKRASMGTRLIDTLENDVVVDVEVIPHEKEFEEEELF</sequence>
<dbReference type="Gene3D" id="1.10.268.10">
    <property type="entry name" value="Topoisomerase, domain 3"/>
    <property type="match status" value="1"/>
</dbReference>
<evidence type="ECO:0000256" key="10">
    <source>
        <dbReference type="PROSITE-ProRule" id="PRU01384"/>
    </source>
</evidence>
<comment type="subunit">
    <text evidence="9">Heterotetramer, composed of two GyrA and two GyrB chains. In the heterotetramer, GyrA contains the active site tyrosine that forms a transient covalent intermediate with DNA, while GyrB binds cofactors and catalyzes ATP hydrolysis.</text>
</comment>
<dbReference type="SUPFAM" id="SSF56719">
    <property type="entry name" value="Type II DNA topoisomerase"/>
    <property type="match status" value="1"/>
</dbReference>
<dbReference type="InterPro" id="IPR006691">
    <property type="entry name" value="GyrA/parC_rep"/>
</dbReference>
<comment type="miscellaneous">
    <text evidence="9">Few gyrases are as efficient as E.coli at forming negative supercoils. Not all organisms have 2 type II topoisomerases; in organisms with a single type II topoisomerase this enzyme also has to decatenate newly replicated chromosomes.</text>
</comment>
<feature type="domain" description="Topo IIA-type catalytic" evidence="12">
    <location>
        <begin position="36"/>
        <end position="501"/>
    </location>
</feature>
<feature type="active site" description="O-(5'-phospho-DNA)-tyrosine intermediate" evidence="9 10">
    <location>
        <position position="124"/>
    </location>
</feature>
<keyword evidence="11" id="KW-0175">Coiled coil</keyword>
<dbReference type="EC" id="5.6.2.2" evidence="9"/>
<dbReference type="GO" id="GO:0034335">
    <property type="term" value="F:DNA negative supercoiling activity"/>
    <property type="evidence" value="ECO:0007669"/>
    <property type="project" value="UniProtKB-ARBA"/>
</dbReference>
<comment type="subcellular location">
    <subcellularLocation>
        <location evidence="9">Cytoplasm</location>
    </subcellularLocation>
</comment>
<dbReference type="GO" id="GO:0006265">
    <property type="term" value="P:DNA topological change"/>
    <property type="evidence" value="ECO:0007669"/>
    <property type="project" value="UniProtKB-UniRule"/>
</dbReference>
<dbReference type="PANTHER" id="PTHR43493:SF5">
    <property type="entry name" value="DNA GYRASE SUBUNIT A, CHLOROPLASTIC_MITOCHONDRIAL"/>
    <property type="match status" value="1"/>
</dbReference>
<dbReference type="Gene3D" id="3.30.1360.40">
    <property type="match status" value="1"/>
</dbReference>
<accession>A0A7V3J9W9</accession>
<evidence type="ECO:0000256" key="5">
    <source>
        <dbReference type="ARBA" id="ARBA00023029"/>
    </source>
</evidence>
<evidence type="ECO:0000256" key="9">
    <source>
        <dbReference type="HAMAP-Rule" id="MF_01897"/>
    </source>
</evidence>
<evidence type="ECO:0000256" key="7">
    <source>
        <dbReference type="ARBA" id="ARBA00023235"/>
    </source>
</evidence>
<keyword evidence="5 9" id="KW-0799">Topoisomerase</keyword>
<reference evidence="13" key="1">
    <citation type="journal article" date="2020" name="mSystems">
        <title>Genome- and Community-Level Interaction Insights into Carbon Utilization and Element Cycling Functions of Hydrothermarchaeota in Hydrothermal Sediment.</title>
        <authorList>
            <person name="Zhou Z."/>
            <person name="Liu Y."/>
            <person name="Xu W."/>
            <person name="Pan J."/>
            <person name="Luo Z.H."/>
            <person name="Li M."/>
        </authorList>
    </citation>
    <scope>NUCLEOTIDE SEQUENCE [LARGE SCALE GENOMIC DNA]</scope>
    <source>
        <strain evidence="13">SpSt-757</strain>
    </source>
</reference>
<dbReference type="InterPro" id="IPR035516">
    <property type="entry name" value="Gyrase/topoIV_suA_C"/>
</dbReference>
<evidence type="ECO:0000256" key="4">
    <source>
        <dbReference type="ARBA" id="ARBA00022840"/>
    </source>
</evidence>
<feature type="coiled-coil region" evidence="11">
    <location>
        <begin position="452"/>
        <end position="486"/>
    </location>
</feature>
<dbReference type="FunFam" id="2.120.10.90:FF:000005">
    <property type="entry name" value="DNA topoisomerase 4 subunit A"/>
    <property type="match status" value="1"/>
</dbReference>
<evidence type="ECO:0000256" key="3">
    <source>
        <dbReference type="ARBA" id="ARBA00022741"/>
    </source>
</evidence>
<proteinExistence type="inferred from homology"/>
<dbReference type="AlphaFoldDB" id="A0A7V3J9W9"/>
<dbReference type="NCBIfam" id="TIGR01063">
    <property type="entry name" value="gyrA"/>
    <property type="match status" value="1"/>
</dbReference>
<dbReference type="GO" id="GO:0005737">
    <property type="term" value="C:cytoplasm"/>
    <property type="evidence" value="ECO:0007669"/>
    <property type="project" value="UniProtKB-SubCell"/>
</dbReference>
<dbReference type="Gene3D" id="2.120.10.90">
    <property type="entry name" value="DNA gyrase/topoisomerase IV, subunit A, C-terminal"/>
    <property type="match status" value="1"/>
</dbReference>
<dbReference type="InterPro" id="IPR013760">
    <property type="entry name" value="Topo_IIA-like_dom_sf"/>
</dbReference>
<gene>
    <name evidence="9 13" type="primary">gyrA</name>
    <name evidence="13" type="ORF">ENV41_01930</name>
</gene>
<evidence type="ECO:0000259" key="12">
    <source>
        <dbReference type="PROSITE" id="PS52040"/>
    </source>
</evidence>
<evidence type="ECO:0000256" key="6">
    <source>
        <dbReference type="ARBA" id="ARBA00023125"/>
    </source>
</evidence>
<dbReference type="HAMAP" id="MF_01897">
    <property type="entry name" value="GyrA"/>
    <property type="match status" value="1"/>
</dbReference>
<dbReference type="InterPro" id="IPR050220">
    <property type="entry name" value="Type_II_DNA_Topoisomerases"/>
</dbReference>
<dbReference type="GO" id="GO:0005694">
    <property type="term" value="C:chromosome"/>
    <property type="evidence" value="ECO:0007669"/>
    <property type="project" value="InterPro"/>
</dbReference>
<dbReference type="SMART" id="SM00434">
    <property type="entry name" value="TOP4c"/>
    <property type="match status" value="1"/>
</dbReference>
<comment type="caution">
    <text evidence="13">The sequence shown here is derived from an EMBL/GenBank/DDBJ whole genome shotgun (WGS) entry which is preliminary data.</text>
</comment>
<dbReference type="Pfam" id="PF00521">
    <property type="entry name" value="DNA_topoisoIV"/>
    <property type="match status" value="1"/>
</dbReference>
<dbReference type="GO" id="GO:0009330">
    <property type="term" value="C:DNA topoisomerase type II (double strand cut, ATP-hydrolyzing) complex"/>
    <property type="evidence" value="ECO:0007669"/>
    <property type="project" value="TreeGrafter"/>
</dbReference>
<keyword evidence="7 9" id="KW-0413">Isomerase</keyword>
<evidence type="ECO:0000256" key="8">
    <source>
        <dbReference type="ARBA" id="ARBA00063644"/>
    </source>
</evidence>
<comment type="subunit">
    <text evidence="8">Heterotetramer composed of ParC and ParE.</text>
</comment>
<dbReference type="Gene3D" id="3.90.199.10">
    <property type="entry name" value="Topoisomerase II, domain 5"/>
    <property type="match status" value="1"/>
</dbReference>
<dbReference type="GO" id="GO:0003677">
    <property type="term" value="F:DNA binding"/>
    <property type="evidence" value="ECO:0007669"/>
    <property type="project" value="UniProtKB-UniRule"/>
</dbReference>
<evidence type="ECO:0000256" key="11">
    <source>
        <dbReference type="SAM" id="Coils"/>
    </source>
</evidence>
<keyword evidence="3 9" id="KW-0547">Nucleotide-binding</keyword>
<keyword evidence="6 9" id="KW-0238">DNA-binding</keyword>
<evidence type="ECO:0000256" key="2">
    <source>
        <dbReference type="ARBA" id="ARBA00008263"/>
    </source>
</evidence>
<dbReference type="SUPFAM" id="SSF101904">
    <property type="entry name" value="GyrA/ParC C-terminal domain-like"/>
    <property type="match status" value="1"/>
</dbReference>
<dbReference type="GO" id="GO:0005524">
    <property type="term" value="F:ATP binding"/>
    <property type="evidence" value="ECO:0007669"/>
    <property type="project" value="UniProtKB-UniRule"/>
</dbReference>
<dbReference type="PANTHER" id="PTHR43493">
    <property type="entry name" value="DNA GYRASE/TOPOISOMERASE SUBUNIT A"/>
    <property type="match status" value="1"/>
</dbReference>
<comment type="function">
    <text evidence="9">A type II topoisomerase that negatively supercoils closed circular double-stranded (ds) DNA in an ATP-dependent manner to modulate DNA topology and maintain chromosomes in an underwound state. Negative supercoiling favors strand separation, and DNA replication, transcription, recombination and repair, all of which involve strand separation. Also able to catalyze the interconversion of other topological isomers of dsDNA rings, including catenanes and knotted rings. Type II topoisomerases break and join 2 DNA strands simultaneously in an ATP-dependent manner.</text>
</comment>
<name>A0A7V3J9W9_UNCC3</name>
<comment type="similarity">
    <text evidence="2 9">Belongs to the type II topoisomerase GyrA/ParC subunit family.</text>
</comment>
<dbReference type="FunFam" id="1.10.268.10:FF:000001">
    <property type="entry name" value="DNA gyrase subunit A"/>
    <property type="match status" value="1"/>
</dbReference>
<dbReference type="NCBIfam" id="NF004044">
    <property type="entry name" value="PRK05561.1"/>
    <property type="match status" value="1"/>
</dbReference>
<evidence type="ECO:0000313" key="13">
    <source>
        <dbReference type="EMBL" id="HFZ08874.1"/>
    </source>
</evidence>
<protein>
    <recommendedName>
        <fullName evidence="9">DNA gyrase subunit A</fullName>
        <ecNumber evidence="9">5.6.2.2</ecNumber>
    </recommendedName>
</protein>
<keyword evidence="9" id="KW-0963">Cytoplasm</keyword>
<comment type="catalytic activity">
    <reaction evidence="1 9 10">
        <text>ATP-dependent breakage, passage and rejoining of double-stranded DNA.</text>
        <dbReference type="EC" id="5.6.2.2"/>
    </reaction>
</comment>